<proteinExistence type="predicted"/>
<feature type="signal peptide" evidence="1">
    <location>
        <begin position="1"/>
        <end position="36"/>
    </location>
</feature>
<accession>A0A7S4FB78</accession>
<dbReference type="EMBL" id="HBIZ01059375">
    <property type="protein sequence ID" value="CAE0784462.1"/>
    <property type="molecule type" value="Transcribed_RNA"/>
</dbReference>
<feature type="chain" id="PRO_5030840462" evidence="1">
    <location>
        <begin position="37"/>
        <end position="349"/>
    </location>
</feature>
<organism evidence="2">
    <name type="scientific">Chrysotila carterae</name>
    <name type="common">Marine alga</name>
    <name type="synonym">Syracosphaera carterae</name>
    <dbReference type="NCBI Taxonomy" id="13221"/>
    <lineage>
        <taxon>Eukaryota</taxon>
        <taxon>Haptista</taxon>
        <taxon>Haptophyta</taxon>
        <taxon>Prymnesiophyceae</taxon>
        <taxon>Isochrysidales</taxon>
        <taxon>Isochrysidaceae</taxon>
        <taxon>Chrysotila</taxon>
    </lineage>
</organism>
<sequence>MAHHATSYYAMRVHGESCILLLFRLGPLVCLNLCHAQASESYARYQDTIQQRIDSWGSSIRSFEEVRTSPEAIDLSHPPGVELKEVFDAMPAAHRRAKLYKNWETYEASLPVIHIRLNGKAVRQKLHMLQLDLSDEKDVLKMAEKLLHKGEEYSRPDYASGEEPSSLIKVFKKQKSPLILPAFLAGRKFFPIVYEKKKLLKGGFTHYLHLACHDNGERTFRFEKPFLLSEAFVDPPWRMVDYGTSFILECLKTLLHEPDNLARYVVKDKAVPKGAYNSVKETRDAAAALIRDRLGADSRVLLHIDGLSKVADRPHFTTSACLLLAMIPNVTVVATDAVTDGYIWVDTSL</sequence>
<dbReference type="AlphaFoldDB" id="A0A7S4FB78"/>
<keyword evidence="1" id="KW-0732">Signal</keyword>
<evidence type="ECO:0000256" key="1">
    <source>
        <dbReference type="SAM" id="SignalP"/>
    </source>
</evidence>
<reference evidence="2" key="1">
    <citation type="submission" date="2021-01" db="EMBL/GenBank/DDBJ databases">
        <authorList>
            <person name="Corre E."/>
            <person name="Pelletier E."/>
            <person name="Niang G."/>
            <person name="Scheremetjew M."/>
            <person name="Finn R."/>
            <person name="Kale V."/>
            <person name="Holt S."/>
            <person name="Cochrane G."/>
            <person name="Meng A."/>
            <person name="Brown T."/>
            <person name="Cohen L."/>
        </authorList>
    </citation>
    <scope>NUCLEOTIDE SEQUENCE</scope>
    <source>
        <strain evidence="2">CCMP645</strain>
    </source>
</reference>
<name>A0A7S4FB78_CHRCT</name>
<evidence type="ECO:0000313" key="2">
    <source>
        <dbReference type="EMBL" id="CAE0784462.1"/>
    </source>
</evidence>
<gene>
    <name evidence="2" type="ORF">PCAR00345_LOCUS37167</name>
</gene>
<protein>
    <submittedName>
        <fullName evidence="2">Uncharacterized protein</fullName>
    </submittedName>
</protein>